<dbReference type="SUPFAM" id="SSF52540">
    <property type="entry name" value="P-loop containing nucleoside triphosphate hydrolases"/>
    <property type="match status" value="1"/>
</dbReference>
<organism evidence="1 2">
    <name type="scientific">Candidatus Buchananbacteria bacterium RIFCSPLOWO2_01_FULL_39_33</name>
    <dbReference type="NCBI Taxonomy" id="1797543"/>
    <lineage>
        <taxon>Bacteria</taxon>
        <taxon>Candidatus Buchananiibacteriota</taxon>
    </lineage>
</organism>
<evidence type="ECO:0000313" key="2">
    <source>
        <dbReference type="Proteomes" id="UP000177376"/>
    </source>
</evidence>
<dbReference type="InterPro" id="IPR027417">
    <property type="entry name" value="P-loop_NTPase"/>
</dbReference>
<reference evidence="1 2" key="1">
    <citation type="journal article" date="2016" name="Nat. Commun.">
        <title>Thousands of microbial genomes shed light on interconnected biogeochemical processes in an aquifer system.</title>
        <authorList>
            <person name="Anantharaman K."/>
            <person name="Brown C.T."/>
            <person name="Hug L.A."/>
            <person name="Sharon I."/>
            <person name="Castelle C.J."/>
            <person name="Probst A.J."/>
            <person name="Thomas B.C."/>
            <person name="Singh A."/>
            <person name="Wilkins M.J."/>
            <person name="Karaoz U."/>
            <person name="Brodie E.L."/>
            <person name="Williams K.H."/>
            <person name="Hubbard S.S."/>
            <person name="Banfield J.F."/>
        </authorList>
    </citation>
    <scope>NUCLEOTIDE SEQUENCE [LARGE SCALE GENOMIC DNA]</scope>
</reference>
<evidence type="ECO:0008006" key="3">
    <source>
        <dbReference type="Google" id="ProtNLM"/>
    </source>
</evidence>
<dbReference type="InterPro" id="IPR050238">
    <property type="entry name" value="DNA_Rep/Repair_Clamp_Loader"/>
</dbReference>
<name>A0A1G1YGT5_9BACT</name>
<dbReference type="Pfam" id="PF13177">
    <property type="entry name" value="DNA_pol3_delta2"/>
    <property type="match status" value="1"/>
</dbReference>
<dbReference type="AlphaFoldDB" id="A0A1G1YGT5"/>
<gene>
    <name evidence="1" type="ORF">A3A02_02100</name>
</gene>
<accession>A0A1G1YGT5</accession>
<dbReference type="Proteomes" id="UP000177376">
    <property type="component" value="Unassembled WGS sequence"/>
</dbReference>
<dbReference type="GO" id="GO:0006261">
    <property type="term" value="P:DNA-templated DNA replication"/>
    <property type="evidence" value="ECO:0007669"/>
    <property type="project" value="TreeGrafter"/>
</dbReference>
<sequence length="342" mass="38864">MKESNNRQFSWNICGHEKIVRFLQSAIIHSHLAQAYLFTGPSHLGKETVARKFIASLLCADQGKNLPCGECLNCRQLKNGLHPDFYVVGKEINLKTEKARKEIVIDQVRELKYKLQQATLFNGYKVALITEAQLMNASSANAILKILEEPTRKTVIIILADDISNLPLTILSRCQLLKFLPVPTLVIKSYLENSGAFNSDLLARQSHHCPGLALNFLNDQELAKSAKDNANNFFQALKADLNSRFTLVDKIINWDKDENVNIFLLNNLLEDWQLMIRDLVLIKSDNESLITNLKQLPELKNEVLTLDFPRIRAILAKISQAYDYSRHNINSKSILENLIINL</sequence>
<proteinExistence type="predicted"/>
<evidence type="ECO:0000313" key="1">
    <source>
        <dbReference type="EMBL" id="OGY51578.1"/>
    </source>
</evidence>
<dbReference type="Gene3D" id="3.40.50.300">
    <property type="entry name" value="P-loop containing nucleotide triphosphate hydrolases"/>
    <property type="match status" value="1"/>
</dbReference>
<dbReference type="EMBL" id="MHIM01000034">
    <property type="protein sequence ID" value="OGY51578.1"/>
    <property type="molecule type" value="Genomic_DNA"/>
</dbReference>
<dbReference type="PANTHER" id="PTHR11669">
    <property type="entry name" value="REPLICATION FACTOR C / DNA POLYMERASE III GAMMA-TAU SUBUNIT"/>
    <property type="match status" value="1"/>
</dbReference>
<comment type="caution">
    <text evidence="1">The sequence shown here is derived from an EMBL/GenBank/DDBJ whole genome shotgun (WGS) entry which is preliminary data.</text>
</comment>
<dbReference type="PANTHER" id="PTHR11669:SF8">
    <property type="entry name" value="DNA POLYMERASE III SUBUNIT DELTA"/>
    <property type="match status" value="1"/>
</dbReference>
<protein>
    <recommendedName>
        <fullName evidence="3">DNA-directed DNA polymerase</fullName>
    </recommendedName>
</protein>